<feature type="region of interest" description="Disordered" evidence="6">
    <location>
        <begin position="958"/>
        <end position="985"/>
    </location>
</feature>
<dbReference type="SUPFAM" id="SSF50978">
    <property type="entry name" value="WD40 repeat-like"/>
    <property type="match status" value="1"/>
</dbReference>
<dbReference type="EMBL" id="ML978359">
    <property type="protein sequence ID" value="KAF2023320.1"/>
    <property type="molecule type" value="Genomic_DNA"/>
</dbReference>
<feature type="domain" description="BEACH-type PH" evidence="8">
    <location>
        <begin position="1825"/>
        <end position="1959"/>
    </location>
</feature>
<sequence>MATTRPHRSSTAASRLPPMNNQIAELRSLTEELTTAADTSLPTADVLQSQSNALRRMRQLLIDSNDQTHTKDAFRHVKGFGALLLTLRSLSGFYKPASLSAPDRIDFFEVIKATLDVLSDSLNEHAGNRRFFAKRVEDGGWGALEQALGSTGIFGGQSETTRDDAGQEQLFGCLFAFALGEEAVTRIFRDIDKKVGEAQPKEEATTEHNDPSTTEIVVSSPRSMHSDTEVDLDPLRGQIRDIFSGNEVLQNSDIIPIILHFWQGLSGNDAPGTRSKPLSISVLLAILEVTKLSAYNKAALHVTGVLSTILPLLFDNKCGANEAGLLQELADSLIEFGINKLDDAYYLFRKAATSDRAAEFLLRGMQSSRSPPFIQFDLSLHGFSAIELPDIGRPFPPVSPGSGYTFATWMRVDRFDVNCHTTLFGAYDETQTCFLMAYLEKDTRCFILQTYMGHASGVIPSVRFKKAPRFEEGRWYHIAIVHRRAKAIGMGSPKASLYIDGEFTETMKAHYPSHPPVLDSSQESFASMSPSISKHNILAFLGTPRNLAPRLGRNVLTSKLSVASFHLFSESLSDELIAVYNKLGPRYCGNFQDRLGSFQTYRTSAELHVHNEILHPGREERSDIVAAIRASASHLMPESKILLSFSPSSVMDDDDRNAIDESQLIKSLSRESAKTLHKYTRMHSTPLIINAAVPSVNDALSQARGFGRLSGDPVVVVPQALDDATWRVGGCAAVGLKLVQAAESLNAMLRAVKILLEAVGGNWRNCEAMEQRNGFAVLAEVLRQKIGFALGGMVMRNPSSLDVTPEECETFIRQLLREILEFVGYDEQHPEESLIINPLAYRVLLVDLEIWRRATSSDTQKLYYAQFVHFAKGSKHHHYNAKRFQRIRVVKRLTDALKGESFAPESFKLFLEAFKALLQINFNGENARSLSLFVTYALHDSRASYAKRTLRPKASAIRLSKGTPPTLTPGSTPRATSPAQSATDRPGLSLADLGIAVLRLLAELLCDPHNPQEVTRFAKNVTGKWLLYLLAEPDQRVVLLGAKILARVLVINGLTYVKKFADKTGGFALMKNRLRYWWNTPGIWTICFAILFDRDVAAIDFERDFDVFNLVDIFLMRSPQSELKIRYPEIFPVISAMLDTGLRAIVRDRETQRVDNAKQGNGETTVIRGRRRTMSLNANQPSIDQKGPQSERLSEYALVLNSAIQFLSELHSRSEAFSDYANSSNYVQELLFVLYPVIVTSDSVSAETELLSRGSALTFEGQDVVIQPLSTANGQNGPVVRTANVDVSPARSAHRVVPFRRASSFVLVSADKASKAAKQPSLNPILSPRNTAPAALKVGTSVVEAMLEVVQEVFKDQIFNRKDFPGLGLFMKTPPGFQEHQAYFESYVLRQTLLSVKNALQLDQKRLQQPRVLTNLSRFVTHVSEAVFEGWFLDGSEPLLDFSGFLLEYLERPDIAAIKAVRLCTQAIQGIRGIFLRVALLSLAEPDDPEGGSNTSAIIEKMAYWQPIILSSANTESSALRRICYLLYTKLSSYHEEVRLAAANFWRLLMVQKPHETTTLLSHAMPADEKDLFDGFQKLVELDNETFLQWFDKNKTDLDGFFYGSMSKTWEDYANDQNRKTEETSQRRIAKRKDKLKQWQAEELATESIWTQHETSTSHWRSNIHAAERIKHQRVLQDQQDNATYMMTILAKLDHQLKGPCALFDNSPPPKWRLDETEGRDRKRLRIIIDKTNREQIYLPKRKETDPRERLKLDTNVPTISVKEAVGVTPTTAPRIRSSSGLDGKNDPKDEDNSDSEDDFEMVEAMFEDEDGFEDKNRKVMRSLNRGDQVQYVCNISRVVGLEAIEGLLIVGKEYLYLLDDFFQRSDGEIVRVWQAPQDERDPYVQVIAGKEAVTNRRPPPRNQEDTVRHWKWSEVISISKRRFLHRDVAIEAFFDDGRSYLLTAISTQARNELHSRVLQRASHVVNPEKLANSEIAWRLDSLHNPEEAPQTFGSRFASAFGSASSHPATKRWLKGEMSNFHYLMFVNTLAGRTFNDLTQYPVFPWVISNYHSEELDLTDPSNFRDLKKPIGIQDPRQEHSIRERFSSFAEMGETDRAFHYGTHYSSAMTVASYLMRLQPFSAAFFLIQGGTWDHADRMFYSIKGAWDSASAKNMADVRELTPEFFFLPDFLTNVNGYEFGLRSDGSKIDNVQLPPWAKGDPAIFIAKQREALESPYVSQHLHHWIDLIFGHKQRGEAAIAAANVFHWMTYQGAMDLDSITDEKERAQKISVINNFGQTPTQVFQRTHPKKDNFTRPTKLDSAAESLHRVPGTLLEAHDRISSLNYVSKSDKLLCSAPFRQNIPPHHDRYMEWGFTDGSVRFYDSHSKRLIGLFEHLHSGQLTTSLFVDGRTLITAGTDCTLAIWTVTKGERGHIELQNATTLFGHKSPVVTLASSRAFSALLSASLDGRVYLWDLNRSEFVRELDLGARYKRNPTPVQAAWINNVTGHIVLACGRRLIITTLNGTILLDEDVCDGEDDAEGITAVAIYEGVGNEWCERELIFTGHRRGVVKIFHLTSSPATPSTPVYPPPSNPTPSKSSPSTQWSINLINVLNHGDPTNPTSAAPITCILPMPHNVYTGDEEGRVVRSNFPFLDKWVSRKEGFEGQVEWRAGRNVKVVCCDESDGREKMQRRRESVLSLDNEC</sequence>
<dbReference type="Gene3D" id="1.10.1540.10">
    <property type="entry name" value="BEACH domain"/>
    <property type="match status" value="1"/>
</dbReference>
<feature type="region of interest" description="Disordered" evidence="6">
    <location>
        <begin position="2561"/>
        <end position="2582"/>
    </location>
</feature>
<dbReference type="Gene3D" id="2.30.29.30">
    <property type="entry name" value="Pleckstrin-homology domain (PH domain)/Phosphotyrosine-binding domain (PTB)"/>
    <property type="match status" value="1"/>
</dbReference>
<dbReference type="PANTHER" id="PTHR46108">
    <property type="entry name" value="BLUE CHEESE"/>
    <property type="match status" value="1"/>
</dbReference>
<feature type="compositionally biased region" description="Polar residues" evidence="6">
    <location>
        <begin position="1769"/>
        <end position="1781"/>
    </location>
</feature>
<dbReference type="OrthoDB" id="26681at2759"/>
<dbReference type="Pfam" id="PF00400">
    <property type="entry name" value="WD40"/>
    <property type="match status" value="1"/>
</dbReference>
<dbReference type="InterPro" id="IPR051944">
    <property type="entry name" value="BEACH_domain_protein"/>
</dbReference>
<comment type="caution">
    <text evidence="9">The sequence shown here is derived from an EMBL/GenBank/DDBJ whole genome shotgun (WGS) entry which is preliminary data.</text>
</comment>
<feature type="domain" description="BEACH" evidence="7">
    <location>
        <begin position="1998"/>
        <end position="2291"/>
    </location>
</feature>
<dbReference type="PANTHER" id="PTHR46108:SF4">
    <property type="entry name" value="BLUE CHEESE"/>
    <property type="match status" value="1"/>
</dbReference>
<dbReference type="PROSITE" id="PS00678">
    <property type="entry name" value="WD_REPEATS_1"/>
    <property type="match status" value="1"/>
</dbReference>
<proteinExistence type="predicted"/>
<name>A0A9P4GWM4_9PLEO</name>
<feature type="repeat" description="WD" evidence="5">
    <location>
        <begin position="2423"/>
        <end position="2464"/>
    </location>
</feature>
<comment type="function">
    <text evidence="3">May be involved in protein sorting and cell wall formation.</text>
</comment>
<dbReference type="InterPro" id="IPR011993">
    <property type="entry name" value="PH-like_dom_sf"/>
</dbReference>
<dbReference type="CDD" id="cd01201">
    <property type="entry name" value="PH_BEACH"/>
    <property type="match status" value="1"/>
</dbReference>
<evidence type="ECO:0000256" key="3">
    <source>
        <dbReference type="ARBA" id="ARBA00054699"/>
    </source>
</evidence>
<keyword evidence="2" id="KW-0677">Repeat</keyword>
<feature type="compositionally biased region" description="Acidic residues" evidence="6">
    <location>
        <begin position="1789"/>
        <end position="1798"/>
    </location>
</feature>
<dbReference type="Gene3D" id="2.130.10.10">
    <property type="entry name" value="YVTN repeat-like/Quinoprotein amine dehydrogenase"/>
    <property type="match status" value="1"/>
</dbReference>
<dbReference type="PROSITE" id="PS50197">
    <property type="entry name" value="BEACH"/>
    <property type="match status" value="1"/>
</dbReference>
<dbReference type="Pfam" id="PF02138">
    <property type="entry name" value="Beach"/>
    <property type="match status" value="1"/>
</dbReference>
<feature type="region of interest" description="Disordered" evidence="6">
    <location>
        <begin position="198"/>
        <end position="228"/>
    </location>
</feature>
<dbReference type="InterPro" id="IPR013320">
    <property type="entry name" value="ConA-like_dom_sf"/>
</dbReference>
<dbReference type="Pfam" id="PF14844">
    <property type="entry name" value="PH_BEACH"/>
    <property type="match status" value="1"/>
</dbReference>
<dbReference type="SMART" id="SM00320">
    <property type="entry name" value="WD40"/>
    <property type="match status" value="2"/>
</dbReference>
<dbReference type="SMART" id="SM01026">
    <property type="entry name" value="Beach"/>
    <property type="match status" value="1"/>
</dbReference>
<dbReference type="InterPro" id="IPR019775">
    <property type="entry name" value="WD40_repeat_CS"/>
</dbReference>
<dbReference type="InterPro" id="IPR036322">
    <property type="entry name" value="WD40_repeat_dom_sf"/>
</dbReference>
<feature type="compositionally biased region" description="Basic and acidic residues" evidence="6">
    <location>
        <begin position="198"/>
        <end position="210"/>
    </location>
</feature>
<evidence type="ECO:0000256" key="6">
    <source>
        <dbReference type="SAM" id="MobiDB-lite"/>
    </source>
</evidence>
<evidence type="ECO:0000259" key="8">
    <source>
        <dbReference type="PROSITE" id="PS51783"/>
    </source>
</evidence>
<evidence type="ECO:0000259" key="7">
    <source>
        <dbReference type="PROSITE" id="PS50197"/>
    </source>
</evidence>
<dbReference type="FunFam" id="1.10.1540.10:FF:000001">
    <property type="entry name" value="neurobeachin isoform X1"/>
    <property type="match status" value="1"/>
</dbReference>
<evidence type="ECO:0000256" key="5">
    <source>
        <dbReference type="PROSITE-ProRule" id="PRU00221"/>
    </source>
</evidence>
<organism evidence="9 10">
    <name type="scientific">Setomelanomma holmii</name>
    <dbReference type="NCBI Taxonomy" id="210430"/>
    <lineage>
        <taxon>Eukaryota</taxon>
        <taxon>Fungi</taxon>
        <taxon>Dikarya</taxon>
        <taxon>Ascomycota</taxon>
        <taxon>Pezizomycotina</taxon>
        <taxon>Dothideomycetes</taxon>
        <taxon>Pleosporomycetidae</taxon>
        <taxon>Pleosporales</taxon>
        <taxon>Pleosporineae</taxon>
        <taxon>Phaeosphaeriaceae</taxon>
        <taxon>Setomelanomma</taxon>
    </lineage>
</organism>
<dbReference type="PROSITE" id="PS50294">
    <property type="entry name" value="WD_REPEATS_REGION"/>
    <property type="match status" value="1"/>
</dbReference>
<accession>A0A9P4GWM4</accession>
<feature type="compositionally biased region" description="Polar residues" evidence="6">
    <location>
        <begin position="211"/>
        <end position="223"/>
    </location>
</feature>
<feature type="region of interest" description="Disordered" evidence="6">
    <location>
        <begin position="1764"/>
        <end position="1798"/>
    </location>
</feature>
<dbReference type="Gene3D" id="2.60.120.200">
    <property type="match status" value="1"/>
</dbReference>
<gene>
    <name evidence="9" type="ORF">EK21DRAFT_81198</name>
</gene>
<dbReference type="InterPro" id="IPR056252">
    <property type="entry name" value="Alfy-like_Arm-like"/>
</dbReference>
<keyword evidence="1 5" id="KW-0853">WD repeat</keyword>
<protein>
    <recommendedName>
        <fullName evidence="4">Beige protein homolog 1</fullName>
    </recommendedName>
</protein>
<dbReference type="PROSITE" id="PS50082">
    <property type="entry name" value="WD_REPEATS_2"/>
    <property type="match status" value="1"/>
</dbReference>
<dbReference type="SUPFAM" id="SSF81837">
    <property type="entry name" value="BEACH domain"/>
    <property type="match status" value="1"/>
</dbReference>
<dbReference type="Pfam" id="PF13385">
    <property type="entry name" value="Laminin_G_3"/>
    <property type="match status" value="1"/>
</dbReference>
<dbReference type="Pfam" id="PF23295">
    <property type="entry name" value="Arm_4"/>
    <property type="match status" value="1"/>
</dbReference>
<evidence type="ECO:0000256" key="4">
    <source>
        <dbReference type="ARBA" id="ARBA00073334"/>
    </source>
</evidence>
<dbReference type="PROSITE" id="PS51783">
    <property type="entry name" value="PH_BEACH"/>
    <property type="match status" value="1"/>
</dbReference>
<evidence type="ECO:0000256" key="1">
    <source>
        <dbReference type="ARBA" id="ARBA00022574"/>
    </source>
</evidence>
<dbReference type="InterPro" id="IPR001680">
    <property type="entry name" value="WD40_rpt"/>
</dbReference>
<evidence type="ECO:0000313" key="9">
    <source>
        <dbReference type="EMBL" id="KAF2023320.1"/>
    </source>
</evidence>
<dbReference type="InterPro" id="IPR023362">
    <property type="entry name" value="PH-BEACH_dom"/>
</dbReference>
<evidence type="ECO:0000313" key="10">
    <source>
        <dbReference type="Proteomes" id="UP000799777"/>
    </source>
</evidence>
<dbReference type="InterPro" id="IPR015943">
    <property type="entry name" value="WD40/YVTN_repeat-like_dom_sf"/>
</dbReference>
<dbReference type="SUPFAM" id="SSF49899">
    <property type="entry name" value="Concanavalin A-like lectins/glucanases"/>
    <property type="match status" value="1"/>
</dbReference>
<reference evidence="9" key="1">
    <citation type="journal article" date="2020" name="Stud. Mycol.">
        <title>101 Dothideomycetes genomes: a test case for predicting lifestyles and emergence of pathogens.</title>
        <authorList>
            <person name="Haridas S."/>
            <person name="Albert R."/>
            <person name="Binder M."/>
            <person name="Bloem J."/>
            <person name="Labutti K."/>
            <person name="Salamov A."/>
            <person name="Andreopoulos B."/>
            <person name="Baker S."/>
            <person name="Barry K."/>
            <person name="Bills G."/>
            <person name="Bluhm B."/>
            <person name="Cannon C."/>
            <person name="Castanera R."/>
            <person name="Culley D."/>
            <person name="Daum C."/>
            <person name="Ezra D."/>
            <person name="Gonzalez J."/>
            <person name="Henrissat B."/>
            <person name="Kuo A."/>
            <person name="Liang C."/>
            <person name="Lipzen A."/>
            <person name="Lutzoni F."/>
            <person name="Magnuson J."/>
            <person name="Mondo S."/>
            <person name="Nolan M."/>
            <person name="Ohm R."/>
            <person name="Pangilinan J."/>
            <person name="Park H.-J."/>
            <person name="Ramirez L."/>
            <person name="Alfaro M."/>
            <person name="Sun H."/>
            <person name="Tritt A."/>
            <person name="Yoshinaga Y."/>
            <person name="Zwiers L.-H."/>
            <person name="Turgeon B."/>
            <person name="Goodwin S."/>
            <person name="Spatafora J."/>
            <person name="Crous P."/>
            <person name="Grigoriev I."/>
        </authorList>
    </citation>
    <scope>NUCLEOTIDE SEQUENCE</scope>
    <source>
        <strain evidence="9">CBS 110217</strain>
    </source>
</reference>
<dbReference type="Proteomes" id="UP000799777">
    <property type="component" value="Unassembled WGS sequence"/>
</dbReference>
<keyword evidence="10" id="KW-1185">Reference proteome</keyword>
<evidence type="ECO:0000256" key="2">
    <source>
        <dbReference type="ARBA" id="ARBA00022737"/>
    </source>
</evidence>
<dbReference type="SUPFAM" id="SSF50729">
    <property type="entry name" value="PH domain-like"/>
    <property type="match status" value="1"/>
</dbReference>
<dbReference type="InterPro" id="IPR000409">
    <property type="entry name" value="BEACH_dom"/>
</dbReference>
<dbReference type="InterPro" id="IPR036372">
    <property type="entry name" value="BEACH_dom_sf"/>
</dbReference>
<feature type="compositionally biased region" description="Low complexity" evidence="6">
    <location>
        <begin position="959"/>
        <end position="973"/>
    </location>
</feature>
<dbReference type="CDD" id="cd06071">
    <property type="entry name" value="Beach"/>
    <property type="match status" value="1"/>
</dbReference>
<feature type="compositionally biased region" description="Polar residues" evidence="6">
    <location>
        <begin position="974"/>
        <end position="983"/>
    </location>
</feature>